<proteinExistence type="predicted"/>
<gene>
    <name evidence="1" type="ORF">SAMN05216167_1449</name>
</gene>
<protein>
    <submittedName>
        <fullName evidence="1">Uncharacterized protein</fullName>
    </submittedName>
</protein>
<evidence type="ECO:0000313" key="1">
    <source>
        <dbReference type="EMBL" id="SFF29615.1"/>
    </source>
</evidence>
<dbReference type="Proteomes" id="UP000198598">
    <property type="component" value="Unassembled WGS sequence"/>
</dbReference>
<keyword evidence="2" id="KW-1185">Reference proteome</keyword>
<dbReference type="STRING" id="662367.SAMN05216167_1449"/>
<reference evidence="1 2" key="1">
    <citation type="submission" date="2016-10" db="EMBL/GenBank/DDBJ databases">
        <authorList>
            <person name="de Groot N.N."/>
        </authorList>
    </citation>
    <scope>NUCLEOTIDE SEQUENCE [LARGE SCALE GENOMIC DNA]</scope>
    <source>
        <strain evidence="1 2">DSM 26130</strain>
    </source>
</reference>
<organism evidence="1 2">
    <name type="scientific">Spirosoma endophyticum</name>
    <dbReference type="NCBI Taxonomy" id="662367"/>
    <lineage>
        <taxon>Bacteria</taxon>
        <taxon>Pseudomonadati</taxon>
        <taxon>Bacteroidota</taxon>
        <taxon>Cytophagia</taxon>
        <taxon>Cytophagales</taxon>
        <taxon>Cytophagaceae</taxon>
        <taxon>Spirosoma</taxon>
    </lineage>
</organism>
<dbReference type="EMBL" id="FOLQ01000044">
    <property type="protein sequence ID" value="SFF29615.1"/>
    <property type="molecule type" value="Genomic_DNA"/>
</dbReference>
<name>A0A1I2HH60_9BACT</name>
<dbReference type="RefSeq" id="WP_177236813.1">
    <property type="nucleotide sequence ID" value="NZ_FOLQ01000044.1"/>
</dbReference>
<accession>A0A1I2HH60</accession>
<sequence>MDRLTICFTSLQTYYHSFGMLPQVGDRLFKEDTGMLIRDRSIDGGLRTLTFTLSR</sequence>
<evidence type="ECO:0000313" key="2">
    <source>
        <dbReference type="Proteomes" id="UP000198598"/>
    </source>
</evidence>
<dbReference type="AlphaFoldDB" id="A0A1I2HH60"/>